<evidence type="ECO:0000313" key="22">
    <source>
        <dbReference type="EMBL" id="ETO91482.1"/>
    </source>
</evidence>
<dbReference type="GO" id="GO:0008955">
    <property type="term" value="F:peptidoglycan glycosyltransferase activity"/>
    <property type="evidence" value="ECO:0007669"/>
    <property type="project" value="UniProtKB-EC"/>
</dbReference>
<evidence type="ECO:0000256" key="16">
    <source>
        <dbReference type="ARBA" id="ARBA00023316"/>
    </source>
</evidence>
<name>W2V1E1_9RICK</name>
<comment type="similarity">
    <text evidence="3">In the C-terminal section; belongs to the transpeptidase family.</text>
</comment>
<comment type="pathway">
    <text evidence="19">Glycan biosynthesis.</text>
</comment>
<keyword evidence="16" id="KW-0961">Cell wall biogenesis/degradation</keyword>
<keyword evidence="8" id="KW-0808">Transferase</keyword>
<proteinExistence type="inferred from homology"/>
<evidence type="ECO:0000256" key="18">
    <source>
        <dbReference type="ARBA" id="ARBA00049902"/>
    </source>
</evidence>
<dbReference type="SUPFAM" id="SSF53955">
    <property type="entry name" value="Lysozyme-like"/>
    <property type="match status" value="1"/>
</dbReference>
<dbReference type="GO" id="GO:0006508">
    <property type="term" value="P:proteolysis"/>
    <property type="evidence" value="ECO:0007669"/>
    <property type="project" value="UniProtKB-KW"/>
</dbReference>
<keyword evidence="7" id="KW-0328">Glycosyltransferase</keyword>
<keyword evidence="5" id="KW-0121">Carboxypeptidase</keyword>
<comment type="pathway">
    <text evidence="2">Cell wall biogenesis; peptidoglycan biosynthesis.</text>
</comment>
<evidence type="ECO:0000256" key="13">
    <source>
        <dbReference type="ARBA" id="ARBA00022989"/>
    </source>
</evidence>
<accession>W2V1E1</accession>
<keyword evidence="15" id="KW-0511">Multifunctional enzyme</keyword>
<dbReference type="InterPro" id="IPR050396">
    <property type="entry name" value="Glycosyltr_51/Transpeptidase"/>
</dbReference>
<evidence type="ECO:0000256" key="8">
    <source>
        <dbReference type="ARBA" id="ARBA00022679"/>
    </source>
</evidence>
<dbReference type="InterPro" id="IPR023346">
    <property type="entry name" value="Lysozyme-like_dom_sf"/>
</dbReference>
<dbReference type="PATRIC" id="fig|1401685.3.peg.467"/>
<evidence type="ECO:0000256" key="1">
    <source>
        <dbReference type="ARBA" id="ARBA00004370"/>
    </source>
</evidence>
<evidence type="ECO:0000256" key="9">
    <source>
        <dbReference type="ARBA" id="ARBA00022692"/>
    </source>
</evidence>
<evidence type="ECO:0000313" key="23">
    <source>
        <dbReference type="Proteomes" id="UP000018951"/>
    </source>
</evidence>
<dbReference type="UniPathway" id="UPA00219"/>
<reference evidence="22 23" key="1">
    <citation type="journal article" date="2013" name="PLoS ONE">
        <title>Bacterial endosymbiosis in a chordate host: long-term co-evolution and conservation of secondary metabolism.</title>
        <authorList>
            <person name="Kwan J.C."/>
            <person name="Schmidt E.W."/>
        </authorList>
    </citation>
    <scope>NUCLEOTIDE SEQUENCE [LARGE SCALE GENOMIC DNA]</scope>
    <source>
        <strain evidence="23">L6</strain>
    </source>
</reference>
<evidence type="ECO:0000256" key="15">
    <source>
        <dbReference type="ARBA" id="ARBA00023268"/>
    </source>
</evidence>
<dbReference type="Proteomes" id="UP000018951">
    <property type="component" value="Unassembled WGS sequence"/>
</dbReference>
<evidence type="ECO:0000256" key="7">
    <source>
        <dbReference type="ARBA" id="ARBA00022676"/>
    </source>
</evidence>
<keyword evidence="13" id="KW-1133">Transmembrane helix</keyword>
<dbReference type="GO" id="GO:0030288">
    <property type="term" value="C:outer membrane-bounded periplasmic space"/>
    <property type="evidence" value="ECO:0007669"/>
    <property type="project" value="TreeGrafter"/>
</dbReference>
<dbReference type="Pfam" id="PF00912">
    <property type="entry name" value="Transgly"/>
    <property type="match status" value="1"/>
</dbReference>
<keyword evidence="11" id="KW-0133">Cell shape</keyword>
<dbReference type="GO" id="GO:0008658">
    <property type="term" value="F:penicillin binding"/>
    <property type="evidence" value="ECO:0007669"/>
    <property type="project" value="InterPro"/>
</dbReference>
<dbReference type="Gene3D" id="3.40.710.10">
    <property type="entry name" value="DD-peptidase/beta-lactamase superfamily"/>
    <property type="match status" value="2"/>
</dbReference>
<dbReference type="GO" id="GO:0004180">
    <property type="term" value="F:carboxypeptidase activity"/>
    <property type="evidence" value="ECO:0007669"/>
    <property type="project" value="UniProtKB-KW"/>
</dbReference>
<dbReference type="InterPro" id="IPR036950">
    <property type="entry name" value="PBP_transglycosylase"/>
</dbReference>
<comment type="subcellular location">
    <subcellularLocation>
        <location evidence="1">Membrane</location>
    </subcellularLocation>
</comment>
<evidence type="ECO:0000256" key="4">
    <source>
        <dbReference type="ARBA" id="ARBA00007739"/>
    </source>
</evidence>
<evidence type="ECO:0000256" key="5">
    <source>
        <dbReference type="ARBA" id="ARBA00022645"/>
    </source>
</evidence>
<dbReference type="InterPro" id="IPR012338">
    <property type="entry name" value="Beta-lactam/transpept-like"/>
</dbReference>
<evidence type="ECO:0000256" key="17">
    <source>
        <dbReference type="ARBA" id="ARBA00044770"/>
    </source>
</evidence>
<dbReference type="PANTHER" id="PTHR32282:SF27">
    <property type="entry name" value="PENICILLIN-BINDING PROTEIN 1A"/>
    <property type="match status" value="1"/>
</dbReference>
<dbReference type="GO" id="GO:0008360">
    <property type="term" value="P:regulation of cell shape"/>
    <property type="evidence" value="ECO:0007669"/>
    <property type="project" value="UniProtKB-KW"/>
</dbReference>
<keyword evidence="6" id="KW-0645">Protease</keyword>
<dbReference type="STRING" id="1401685.P857_51"/>
<gene>
    <name evidence="22" type="primary">mrcA</name>
    <name evidence="22" type="ORF">P857_51</name>
</gene>
<dbReference type="FunFam" id="1.10.3810.10:FF:000003">
    <property type="entry name" value="Penicillin-binding protein 1a"/>
    <property type="match status" value="1"/>
</dbReference>
<feature type="domain" description="Penicillin-binding protein transpeptidase" evidence="20">
    <location>
        <begin position="395"/>
        <end position="689"/>
    </location>
</feature>
<keyword evidence="12" id="KW-0573">Peptidoglycan synthesis</keyword>
<dbReference type="PANTHER" id="PTHR32282">
    <property type="entry name" value="BINDING PROTEIN TRANSPEPTIDASE, PUTATIVE-RELATED"/>
    <property type="match status" value="1"/>
</dbReference>
<evidence type="ECO:0000256" key="2">
    <source>
        <dbReference type="ARBA" id="ARBA00004752"/>
    </source>
</evidence>
<dbReference type="Gene3D" id="1.10.3810.10">
    <property type="entry name" value="Biosynthetic peptidoglycan transglycosylase-like"/>
    <property type="match status" value="1"/>
</dbReference>
<dbReference type="GO" id="GO:0016020">
    <property type="term" value="C:membrane"/>
    <property type="evidence" value="ECO:0007669"/>
    <property type="project" value="UniProtKB-SubCell"/>
</dbReference>
<evidence type="ECO:0000256" key="14">
    <source>
        <dbReference type="ARBA" id="ARBA00023136"/>
    </source>
</evidence>
<keyword evidence="14" id="KW-0472">Membrane</keyword>
<protein>
    <recommendedName>
        <fullName evidence="17">peptidoglycan glycosyltransferase</fullName>
        <ecNumber evidence="17">2.4.99.28</ecNumber>
    </recommendedName>
</protein>
<dbReference type="InterPro" id="IPR001264">
    <property type="entry name" value="Glyco_trans_51"/>
</dbReference>
<dbReference type="EMBL" id="AXCJ01000004">
    <property type="protein sequence ID" value="ETO91482.1"/>
    <property type="molecule type" value="Genomic_DNA"/>
</dbReference>
<evidence type="ECO:0000259" key="20">
    <source>
        <dbReference type="Pfam" id="PF00905"/>
    </source>
</evidence>
<evidence type="ECO:0000256" key="12">
    <source>
        <dbReference type="ARBA" id="ARBA00022984"/>
    </source>
</evidence>
<dbReference type="SUPFAM" id="SSF56601">
    <property type="entry name" value="beta-lactamase/transpeptidase-like"/>
    <property type="match status" value="1"/>
</dbReference>
<dbReference type="NCBIfam" id="TIGR02074">
    <property type="entry name" value="PBP_1a_fam"/>
    <property type="match status" value="1"/>
</dbReference>
<dbReference type="Pfam" id="PF00905">
    <property type="entry name" value="Transpeptidase"/>
    <property type="match status" value="1"/>
</dbReference>
<feature type="domain" description="Glycosyl transferase family 51" evidence="21">
    <location>
        <begin position="38"/>
        <end position="211"/>
    </location>
</feature>
<dbReference type="InterPro" id="IPR001460">
    <property type="entry name" value="PCN-bd_Tpept"/>
</dbReference>
<comment type="similarity">
    <text evidence="4">In the N-terminal section; belongs to the glycosyltransferase 51 family.</text>
</comment>
<keyword evidence="10" id="KW-0378">Hydrolase</keyword>
<evidence type="ECO:0000259" key="21">
    <source>
        <dbReference type="Pfam" id="PF00912"/>
    </source>
</evidence>
<evidence type="ECO:0000256" key="11">
    <source>
        <dbReference type="ARBA" id="ARBA00022960"/>
    </source>
</evidence>
<evidence type="ECO:0000256" key="6">
    <source>
        <dbReference type="ARBA" id="ARBA00022670"/>
    </source>
</evidence>
<sequence>MLVLDIMIHHYALTLPNPGVISTHDLPIVSRIYSFDHKLLTQYSLENRVFIPIENIPKHLIDAFVVAEDKTFYQNTGIDYFGIIRALFSNLINGKLLVGGSTITQQVVKNCLLSPEKSVKRKFQEILLSLQINKLFTKDQIMEIYLNKIYFGQRAYGIGTASLQYFNKSVNELSIAESALLASLPQAPSKLNPFKNLQNIYDRKNWVLERLAEENYITYKEFLEYKKQKININNAYQNKLQKNDFFIEEIRKNIIKEYGEQELYGGGLFIHTTLDKYVHDVATRALRKNIEEYVVEHFWTGRLDNIPITQNWCAKLLDVKQEILTKQMSPEDWSVSVILSHTPNYKEIVIGNDDCQQKYLQYHKQAKTLSAGDVIFTKSIDHSLHILRQSSSLNGGVVIINPENGNILSMVGGYSFERNQYNVITQANRQPGSLLKPFIYLEALNQGFMPTSILMDEPVTIFQGNNFPLWFPRNYENDFYGATTLKRGLELSKNLITVQIARAISLDPIINIFNKFGIYNQDIAKIYSIILGSEVVDLLSLTKAYAILANGGVKPNISMIEKIQDKNGKTLFSHRNPEQCQNCNFENGQSYTFPNVFEYNQIINPDDTTYQINSILQDSVKHGTAKNLKNINIPFAAKTGTSNDSKDAWIIGFAPKIVIGVYVGFDTPTTLGKHASGARVALPIMRDIVEELEHTIAKVPFRVPENIIFKKHNNVYYPLKPQNISTCIHDKKLYEQILKYEKLRSMQSLNSRIENMVHRYDIANDVSITMTDMLSHTISKKQHTQIPEDGEPVVDKYMQMFLSQEMNLIHSRKLLNNHHTI</sequence>
<dbReference type="GO" id="GO:0009252">
    <property type="term" value="P:peptidoglycan biosynthetic process"/>
    <property type="evidence" value="ECO:0007669"/>
    <property type="project" value="UniProtKB-UniPathway"/>
</dbReference>
<keyword evidence="23" id="KW-1185">Reference proteome</keyword>
<evidence type="ECO:0000256" key="10">
    <source>
        <dbReference type="ARBA" id="ARBA00022801"/>
    </source>
</evidence>
<dbReference type="AlphaFoldDB" id="W2V1E1"/>
<comment type="catalytic activity">
    <reaction evidence="18">
        <text>[GlcNAc-(1-&gt;4)-Mur2Ac(oyl-L-Ala-gamma-D-Glu-L-Lys-D-Ala-D-Ala)](n)-di-trans,octa-cis-undecaprenyl diphosphate + beta-D-GlcNAc-(1-&gt;4)-Mur2Ac(oyl-L-Ala-gamma-D-Glu-L-Lys-D-Ala-D-Ala)-di-trans,octa-cis-undecaprenyl diphosphate = [GlcNAc-(1-&gt;4)-Mur2Ac(oyl-L-Ala-gamma-D-Glu-L-Lys-D-Ala-D-Ala)](n+1)-di-trans,octa-cis-undecaprenyl diphosphate + di-trans,octa-cis-undecaprenyl diphosphate + H(+)</text>
        <dbReference type="Rhea" id="RHEA:23708"/>
        <dbReference type="Rhea" id="RHEA-COMP:9602"/>
        <dbReference type="Rhea" id="RHEA-COMP:9603"/>
        <dbReference type="ChEBI" id="CHEBI:15378"/>
        <dbReference type="ChEBI" id="CHEBI:58405"/>
        <dbReference type="ChEBI" id="CHEBI:60033"/>
        <dbReference type="ChEBI" id="CHEBI:78435"/>
        <dbReference type="EC" id="2.4.99.28"/>
    </reaction>
</comment>
<dbReference type="EC" id="2.4.99.28" evidence="17"/>
<comment type="caution">
    <text evidence="22">The sequence shown here is derived from an EMBL/GenBank/DDBJ whole genome shotgun (WGS) entry which is preliminary data.</text>
</comment>
<evidence type="ECO:0000256" key="3">
    <source>
        <dbReference type="ARBA" id="ARBA00007090"/>
    </source>
</evidence>
<evidence type="ECO:0000256" key="19">
    <source>
        <dbReference type="ARBA" id="ARBA00060592"/>
    </source>
</evidence>
<dbReference type="GO" id="GO:0071555">
    <property type="term" value="P:cell wall organization"/>
    <property type="evidence" value="ECO:0007669"/>
    <property type="project" value="UniProtKB-KW"/>
</dbReference>
<organism evidence="22 23">
    <name type="scientific">Candidatus Xenolissoclinum pacificiensis L6</name>
    <dbReference type="NCBI Taxonomy" id="1401685"/>
    <lineage>
        <taxon>Bacteria</taxon>
        <taxon>Pseudomonadati</taxon>
        <taxon>Pseudomonadota</taxon>
        <taxon>Alphaproteobacteria</taxon>
        <taxon>Rickettsiales</taxon>
        <taxon>Anaplasmataceae</taxon>
        <taxon>Candidatus Xenolissoclinum</taxon>
    </lineage>
</organism>
<keyword evidence="9" id="KW-0812">Transmembrane</keyword>